<dbReference type="SUPFAM" id="SSF47113">
    <property type="entry name" value="Histone-fold"/>
    <property type="match status" value="1"/>
</dbReference>
<dbReference type="FunCoup" id="A0A152A5V1">
    <property type="interactions" value="446"/>
</dbReference>
<dbReference type="FunFam" id="1.10.20.10:FF:000093">
    <property type="entry name" value="Histone H2A"/>
    <property type="match status" value="1"/>
</dbReference>
<gene>
    <name evidence="6" type="ORF">DLAC_01600</name>
</gene>
<dbReference type="InterPro" id="IPR002119">
    <property type="entry name" value="Histone_H2A"/>
</dbReference>
<keyword evidence="2" id="KW-0238">DNA-binding</keyword>
<dbReference type="EMBL" id="LODT01000006">
    <property type="protein sequence ID" value="KYR01600.1"/>
    <property type="molecule type" value="Genomic_DNA"/>
</dbReference>
<sequence>MSNTETKPSNPTPPVAKGGKKPKVKRGPVVKKSSGEKAKPESRSHKANITFPVSRIDRLLRDGRFAPRVESTAPVYLAAVLEYLVYEILELAHNICNSQKKTRITPQHINWAVGNDQELNTLFSNVTIANGGVLPVPTQDTRKSTTKKSTKKASAEASQSF</sequence>
<evidence type="ECO:0000256" key="2">
    <source>
        <dbReference type="RuleBase" id="RU003767"/>
    </source>
</evidence>
<reference evidence="6 7" key="1">
    <citation type="submission" date="2015-12" db="EMBL/GenBank/DDBJ databases">
        <title>Dictyostelia acquired genes for synthesis and detection of signals that induce cell-type specialization by lateral gene transfer from prokaryotes.</title>
        <authorList>
            <person name="Gloeckner G."/>
            <person name="Schaap P."/>
        </authorList>
    </citation>
    <scope>NUCLEOTIDE SEQUENCE [LARGE SCALE GENOMIC DNA]</scope>
    <source>
        <strain evidence="6 7">TK</strain>
    </source>
</reference>
<dbReference type="InterPro" id="IPR009072">
    <property type="entry name" value="Histone-fold"/>
</dbReference>
<dbReference type="Pfam" id="PF00125">
    <property type="entry name" value="Histone"/>
    <property type="match status" value="1"/>
</dbReference>
<dbReference type="AlphaFoldDB" id="A0A152A5V1"/>
<dbReference type="SMART" id="SM00414">
    <property type="entry name" value="H2A"/>
    <property type="match status" value="1"/>
</dbReference>
<name>A0A152A5V1_TIELA</name>
<comment type="similarity">
    <text evidence="1 2">Belongs to the histone H2A family.</text>
</comment>
<evidence type="ECO:0000313" key="6">
    <source>
        <dbReference type="EMBL" id="KYR01600.1"/>
    </source>
</evidence>
<dbReference type="Proteomes" id="UP000076078">
    <property type="component" value="Unassembled WGS sequence"/>
</dbReference>
<evidence type="ECO:0000313" key="7">
    <source>
        <dbReference type="Proteomes" id="UP000076078"/>
    </source>
</evidence>
<dbReference type="GO" id="GO:0005634">
    <property type="term" value="C:nucleus"/>
    <property type="evidence" value="ECO:0007669"/>
    <property type="project" value="UniProtKB-SubCell"/>
</dbReference>
<dbReference type="GO" id="GO:0030527">
    <property type="term" value="F:structural constituent of chromatin"/>
    <property type="evidence" value="ECO:0007669"/>
    <property type="project" value="InterPro"/>
</dbReference>
<keyword evidence="2" id="KW-0544">Nucleosome core</keyword>
<dbReference type="GO" id="GO:0046982">
    <property type="term" value="F:protein heterodimerization activity"/>
    <property type="evidence" value="ECO:0007669"/>
    <property type="project" value="InterPro"/>
</dbReference>
<feature type="compositionally biased region" description="Basic and acidic residues" evidence="3">
    <location>
        <begin position="33"/>
        <end position="44"/>
    </location>
</feature>
<keyword evidence="7" id="KW-1185">Reference proteome</keyword>
<comment type="subcellular location">
    <subcellularLocation>
        <location evidence="2">Nucleus</location>
    </subcellularLocation>
</comment>
<dbReference type="CDD" id="cd00074">
    <property type="entry name" value="HFD_H2A"/>
    <property type="match status" value="1"/>
</dbReference>
<evidence type="ECO:0000259" key="5">
    <source>
        <dbReference type="Pfam" id="PF16211"/>
    </source>
</evidence>
<dbReference type="OMA" id="HKKTRIN"/>
<evidence type="ECO:0000256" key="1">
    <source>
        <dbReference type="ARBA" id="ARBA00010691"/>
    </source>
</evidence>
<keyword evidence="2" id="KW-0539">Nucleus</keyword>
<dbReference type="PRINTS" id="PR00620">
    <property type="entry name" value="HISTONEH2A"/>
</dbReference>
<dbReference type="PANTHER" id="PTHR23430">
    <property type="entry name" value="HISTONE H2A"/>
    <property type="match status" value="1"/>
</dbReference>
<dbReference type="STRING" id="361077.A0A152A5V1"/>
<dbReference type="GO" id="GO:0003677">
    <property type="term" value="F:DNA binding"/>
    <property type="evidence" value="ECO:0007669"/>
    <property type="project" value="UniProtKB-KW"/>
</dbReference>
<protein>
    <recommendedName>
        <fullName evidence="2">Histone H2A</fullName>
    </recommendedName>
</protein>
<dbReference type="OrthoDB" id="9421954at2759"/>
<dbReference type="InterPro" id="IPR032454">
    <property type="entry name" value="Histone_H2A_C"/>
</dbReference>
<organism evidence="6 7">
    <name type="scientific">Tieghemostelium lacteum</name>
    <name type="common">Slime mold</name>
    <name type="synonym">Dictyostelium lacteum</name>
    <dbReference type="NCBI Taxonomy" id="361077"/>
    <lineage>
        <taxon>Eukaryota</taxon>
        <taxon>Amoebozoa</taxon>
        <taxon>Evosea</taxon>
        <taxon>Eumycetozoa</taxon>
        <taxon>Dictyostelia</taxon>
        <taxon>Dictyosteliales</taxon>
        <taxon>Raperosteliaceae</taxon>
        <taxon>Tieghemostelium</taxon>
    </lineage>
</organism>
<feature type="domain" description="Histone H2A C-terminal" evidence="5">
    <location>
        <begin position="118"/>
        <end position="150"/>
    </location>
</feature>
<feature type="domain" description="Core Histone H2A/H2B/H3" evidence="4">
    <location>
        <begin position="33"/>
        <end position="113"/>
    </location>
</feature>
<accession>A0A152A5V1</accession>
<comment type="subunit">
    <text evidence="2">The nucleosome is a histone octamer containing two molecules each of H2A, H2B, H3 and H4 assembled in one H3-H4 heterotetramer and two H2A-H2B heterodimers. The octamer wraps approximately 147 bp of DNA.</text>
</comment>
<proteinExistence type="inferred from homology"/>
<dbReference type="Gene3D" id="1.10.20.10">
    <property type="entry name" value="Histone, subunit A"/>
    <property type="match status" value="1"/>
</dbReference>
<comment type="caution">
    <text evidence="6">The sequence shown here is derived from an EMBL/GenBank/DDBJ whole genome shotgun (WGS) entry which is preliminary data.</text>
</comment>
<dbReference type="InParanoid" id="A0A152A5V1"/>
<dbReference type="InterPro" id="IPR007125">
    <property type="entry name" value="H2A/H2B/H3"/>
</dbReference>
<keyword evidence="2" id="KW-0158">Chromosome</keyword>
<feature type="region of interest" description="Disordered" evidence="3">
    <location>
        <begin position="1"/>
        <end position="47"/>
    </location>
</feature>
<dbReference type="Pfam" id="PF16211">
    <property type="entry name" value="Histone_H2A_C"/>
    <property type="match status" value="1"/>
</dbReference>
<evidence type="ECO:0000259" key="4">
    <source>
        <dbReference type="Pfam" id="PF00125"/>
    </source>
</evidence>
<dbReference type="GO" id="GO:0000786">
    <property type="term" value="C:nucleosome"/>
    <property type="evidence" value="ECO:0007669"/>
    <property type="project" value="UniProtKB-KW"/>
</dbReference>
<evidence type="ECO:0000256" key="3">
    <source>
        <dbReference type="SAM" id="MobiDB-lite"/>
    </source>
</evidence>
<feature type="compositionally biased region" description="Basic residues" evidence="3">
    <location>
        <begin position="18"/>
        <end position="29"/>
    </location>
</feature>
<feature type="region of interest" description="Disordered" evidence="3">
    <location>
        <begin position="134"/>
        <end position="161"/>
    </location>
</feature>